<dbReference type="AlphaFoldDB" id="A0A9D5R7S9"/>
<dbReference type="Proteomes" id="UP000806542">
    <property type="component" value="Unassembled WGS sequence"/>
</dbReference>
<evidence type="ECO:0000313" key="11">
    <source>
        <dbReference type="Proteomes" id="UP000806542"/>
    </source>
</evidence>
<accession>A0A9D5R7S9</accession>
<keyword evidence="4 7" id="KW-0812">Transmembrane</keyword>
<feature type="transmembrane region" description="Helical" evidence="7">
    <location>
        <begin position="107"/>
        <end position="126"/>
    </location>
</feature>
<dbReference type="GO" id="GO:0055085">
    <property type="term" value="P:transmembrane transport"/>
    <property type="evidence" value="ECO:0007669"/>
    <property type="project" value="InterPro"/>
</dbReference>
<dbReference type="EMBL" id="JADCKB010000002">
    <property type="protein sequence ID" value="MBE5039160.1"/>
    <property type="molecule type" value="Genomic_DNA"/>
</dbReference>
<evidence type="ECO:0000256" key="2">
    <source>
        <dbReference type="ARBA" id="ARBA00022448"/>
    </source>
</evidence>
<dbReference type="PANTHER" id="PTHR43744:SF9">
    <property type="entry name" value="POLYGALACTURONAN_RHAMNOGALACTURONAN TRANSPORT SYSTEM PERMEASE PROTEIN YTCP"/>
    <property type="match status" value="1"/>
</dbReference>
<evidence type="ECO:0000256" key="1">
    <source>
        <dbReference type="ARBA" id="ARBA00004651"/>
    </source>
</evidence>
<dbReference type="RefSeq" id="WP_226391723.1">
    <property type="nucleotide sequence ID" value="NZ_JADCKB010000002.1"/>
</dbReference>
<protein>
    <submittedName>
        <fullName evidence="10">Carbohydrate ABC transporter permease</fullName>
    </submittedName>
</protein>
<keyword evidence="8" id="KW-0175">Coiled coil</keyword>
<dbReference type="CDD" id="cd06261">
    <property type="entry name" value="TM_PBP2"/>
    <property type="match status" value="1"/>
</dbReference>
<organism evidence="10 11">
    <name type="scientific">Ructibacterium gallinarum</name>
    <dbReference type="NCBI Taxonomy" id="2779355"/>
    <lineage>
        <taxon>Bacteria</taxon>
        <taxon>Bacillati</taxon>
        <taxon>Bacillota</taxon>
        <taxon>Clostridia</taxon>
        <taxon>Eubacteriales</taxon>
        <taxon>Oscillospiraceae</taxon>
        <taxon>Ructibacterium</taxon>
    </lineage>
</organism>
<dbReference type="SUPFAM" id="SSF161098">
    <property type="entry name" value="MetI-like"/>
    <property type="match status" value="1"/>
</dbReference>
<reference evidence="10" key="1">
    <citation type="submission" date="2020-10" db="EMBL/GenBank/DDBJ databases">
        <title>ChiBAC.</title>
        <authorList>
            <person name="Zenner C."/>
            <person name="Hitch T.C.A."/>
            <person name="Clavel T."/>
        </authorList>
    </citation>
    <scope>NUCLEOTIDE SEQUENCE</scope>
    <source>
        <strain evidence="10">DSM 107454</strain>
    </source>
</reference>
<dbReference type="PROSITE" id="PS50928">
    <property type="entry name" value="ABC_TM1"/>
    <property type="match status" value="1"/>
</dbReference>
<sequence>MLAEKKSNLILNIIFAIMFVVTVFPILLTISISLTDSRAIMDHGYSIWPETFSTEAYRYIFKTPETILRAYAVTIFVTVVGATLSTLIISLYSYALSRKDFKGRKVLTFYVFITMLFNGGTVAWYIVCTSLYHLSNTVWSMILPYLMNTWYIIIMRTFFQTSVPVSIIESGKLDGAGEWRIFFELVIPIAVPGIATIALFQTLNYWNDWWLPIMFIVKPELYNLQFLLQRMMQNIQQLNENAKYMANASEQLMNVPTDGARMALCIVAMGPILIVYPFFQKYFIQGLTIGSIKG</sequence>
<dbReference type="InterPro" id="IPR000515">
    <property type="entry name" value="MetI-like"/>
</dbReference>
<feature type="domain" description="ABC transmembrane type-1" evidence="9">
    <location>
        <begin position="71"/>
        <end position="279"/>
    </location>
</feature>
<feature type="transmembrane region" description="Helical" evidence="7">
    <location>
        <begin position="70"/>
        <end position="95"/>
    </location>
</feature>
<feature type="transmembrane region" description="Helical" evidence="7">
    <location>
        <begin position="179"/>
        <end position="203"/>
    </location>
</feature>
<dbReference type="InterPro" id="IPR035906">
    <property type="entry name" value="MetI-like_sf"/>
</dbReference>
<dbReference type="Pfam" id="PF00528">
    <property type="entry name" value="BPD_transp_1"/>
    <property type="match status" value="1"/>
</dbReference>
<dbReference type="PANTHER" id="PTHR43744">
    <property type="entry name" value="ABC TRANSPORTER PERMEASE PROTEIN MG189-RELATED-RELATED"/>
    <property type="match status" value="1"/>
</dbReference>
<feature type="coiled-coil region" evidence="8">
    <location>
        <begin position="221"/>
        <end position="248"/>
    </location>
</feature>
<evidence type="ECO:0000259" key="9">
    <source>
        <dbReference type="PROSITE" id="PS50928"/>
    </source>
</evidence>
<keyword evidence="5 7" id="KW-1133">Transmembrane helix</keyword>
<name>A0A9D5R7S9_9FIRM</name>
<evidence type="ECO:0000256" key="5">
    <source>
        <dbReference type="ARBA" id="ARBA00022989"/>
    </source>
</evidence>
<evidence type="ECO:0000256" key="7">
    <source>
        <dbReference type="RuleBase" id="RU363032"/>
    </source>
</evidence>
<keyword evidence="6 7" id="KW-0472">Membrane</keyword>
<dbReference type="Gene3D" id="1.10.3720.10">
    <property type="entry name" value="MetI-like"/>
    <property type="match status" value="1"/>
</dbReference>
<feature type="transmembrane region" description="Helical" evidence="7">
    <location>
        <begin position="262"/>
        <end position="279"/>
    </location>
</feature>
<proteinExistence type="inferred from homology"/>
<evidence type="ECO:0000256" key="8">
    <source>
        <dbReference type="SAM" id="Coils"/>
    </source>
</evidence>
<gene>
    <name evidence="10" type="ORF">INF28_01580</name>
</gene>
<evidence type="ECO:0000256" key="3">
    <source>
        <dbReference type="ARBA" id="ARBA00022475"/>
    </source>
</evidence>
<comment type="subcellular location">
    <subcellularLocation>
        <location evidence="1 7">Cell membrane</location>
        <topology evidence="1 7">Multi-pass membrane protein</topology>
    </subcellularLocation>
</comment>
<keyword evidence="3" id="KW-1003">Cell membrane</keyword>
<keyword evidence="11" id="KW-1185">Reference proteome</keyword>
<comment type="similarity">
    <text evidence="7">Belongs to the binding-protein-dependent transport system permease family.</text>
</comment>
<dbReference type="GO" id="GO:0005886">
    <property type="term" value="C:plasma membrane"/>
    <property type="evidence" value="ECO:0007669"/>
    <property type="project" value="UniProtKB-SubCell"/>
</dbReference>
<evidence type="ECO:0000256" key="4">
    <source>
        <dbReference type="ARBA" id="ARBA00022692"/>
    </source>
</evidence>
<keyword evidence="2 7" id="KW-0813">Transport</keyword>
<comment type="caution">
    <text evidence="10">The sequence shown here is derived from an EMBL/GenBank/DDBJ whole genome shotgun (WGS) entry which is preliminary data.</text>
</comment>
<evidence type="ECO:0000313" key="10">
    <source>
        <dbReference type="EMBL" id="MBE5039160.1"/>
    </source>
</evidence>
<evidence type="ECO:0000256" key="6">
    <source>
        <dbReference type="ARBA" id="ARBA00023136"/>
    </source>
</evidence>
<feature type="transmembrane region" description="Helical" evidence="7">
    <location>
        <begin position="9"/>
        <end position="32"/>
    </location>
</feature>
<feature type="transmembrane region" description="Helical" evidence="7">
    <location>
        <begin position="138"/>
        <end position="159"/>
    </location>
</feature>